<dbReference type="InterPro" id="IPR038404">
    <property type="entry name" value="TRAP_DctP_sf"/>
</dbReference>
<organism evidence="4 5">
    <name type="scientific">Neomoorella glycerini</name>
    <dbReference type="NCBI Taxonomy" id="55779"/>
    <lineage>
        <taxon>Bacteria</taxon>
        <taxon>Bacillati</taxon>
        <taxon>Bacillota</taxon>
        <taxon>Clostridia</taxon>
        <taxon>Neomoorellales</taxon>
        <taxon>Neomoorellaceae</taxon>
        <taxon>Neomoorella</taxon>
    </lineage>
</organism>
<gene>
    <name evidence="4" type="ORF">MGLY_31180</name>
</gene>
<dbReference type="PROSITE" id="PS51257">
    <property type="entry name" value="PROKAR_LIPOPROTEIN"/>
    <property type="match status" value="1"/>
</dbReference>
<dbReference type="PANTHER" id="PTHR33376">
    <property type="match status" value="1"/>
</dbReference>
<evidence type="ECO:0000256" key="1">
    <source>
        <dbReference type="ARBA" id="ARBA00009023"/>
    </source>
</evidence>
<dbReference type="OrthoDB" id="9815946at2"/>
<dbReference type="Pfam" id="PF03480">
    <property type="entry name" value="DctP"/>
    <property type="match status" value="1"/>
</dbReference>
<keyword evidence="2" id="KW-0813">Transport</keyword>
<evidence type="ECO:0000256" key="2">
    <source>
        <dbReference type="ARBA" id="ARBA00022448"/>
    </source>
</evidence>
<keyword evidence="3" id="KW-0732">Signal</keyword>
<proteinExistence type="inferred from homology"/>
<reference evidence="4 5" key="1">
    <citation type="submission" date="2019-11" db="EMBL/GenBank/DDBJ databases">
        <title>Genome sequence of Moorella glycerini DSM11254.</title>
        <authorList>
            <person name="Poehlein A."/>
            <person name="Boeer T."/>
            <person name="Daniel R."/>
        </authorList>
    </citation>
    <scope>NUCLEOTIDE SEQUENCE [LARGE SCALE GENOMIC DNA]</scope>
    <source>
        <strain evidence="4 5">DSM 11254</strain>
    </source>
</reference>
<dbReference type="Proteomes" id="UP000425916">
    <property type="component" value="Chromosome"/>
</dbReference>
<evidence type="ECO:0000256" key="3">
    <source>
        <dbReference type="ARBA" id="ARBA00022729"/>
    </source>
</evidence>
<sequence>MRKFSKGYFKKFVFLALMVIVTLLVAACGGGKQVSDQKASDNNKQTSSDKIVLRLAHNQMPDQGYGLGVAKFVDLVRQKTNGKVEIQVFDQGKLGDERDVTEGLNLGTVDMAITSIGVMTNYNPELSAIVMPFIFRDYDHVEKVMGSGILNPALEKLQSKGMKALAIYAQGFRDVATREKPIKSLEDFRGVKIRIPAGEVYTETFKALGANPTPIPWGELYTSLQTKVVDGYENNPQVANQIKLYEVTKYLSLTNHIWEGGIVLIAKNKWDQLPADIQRAIQEAATESAKIQRDLIRKGDDKAIEVMKQNKMEVVNIDRTPLIAAVKPVYEQLGKKYGIEQLLKQIQEVK</sequence>
<evidence type="ECO:0008006" key="6">
    <source>
        <dbReference type="Google" id="ProtNLM"/>
    </source>
</evidence>
<dbReference type="SUPFAM" id="SSF53850">
    <property type="entry name" value="Periplasmic binding protein-like II"/>
    <property type="match status" value="1"/>
</dbReference>
<evidence type="ECO:0000313" key="5">
    <source>
        <dbReference type="Proteomes" id="UP000425916"/>
    </source>
</evidence>
<keyword evidence="5" id="KW-1185">Reference proteome</keyword>
<dbReference type="EMBL" id="CP046244">
    <property type="protein sequence ID" value="QGP93696.1"/>
    <property type="molecule type" value="Genomic_DNA"/>
</dbReference>
<comment type="similarity">
    <text evidence="1">Belongs to the bacterial solute-binding protein 7 family.</text>
</comment>
<dbReference type="NCBIfam" id="NF037995">
    <property type="entry name" value="TRAP_S1"/>
    <property type="match status" value="1"/>
</dbReference>
<dbReference type="GO" id="GO:0030288">
    <property type="term" value="C:outer membrane-bounded periplasmic space"/>
    <property type="evidence" value="ECO:0007669"/>
    <property type="project" value="InterPro"/>
</dbReference>
<dbReference type="GO" id="GO:0055085">
    <property type="term" value="P:transmembrane transport"/>
    <property type="evidence" value="ECO:0007669"/>
    <property type="project" value="InterPro"/>
</dbReference>
<dbReference type="RefSeq" id="WP_156275347.1">
    <property type="nucleotide sequence ID" value="NZ_CP046244.1"/>
</dbReference>
<dbReference type="InterPro" id="IPR004682">
    <property type="entry name" value="TRAP_DctP"/>
</dbReference>
<dbReference type="Gene3D" id="3.40.190.170">
    <property type="entry name" value="Bacterial extracellular solute-binding protein, family 7"/>
    <property type="match status" value="1"/>
</dbReference>
<dbReference type="PANTHER" id="PTHR33376:SF7">
    <property type="entry name" value="C4-DICARBOXYLATE-BINDING PROTEIN DCTB"/>
    <property type="match status" value="1"/>
</dbReference>
<protein>
    <recommendedName>
        <fullName evidence="6">2,3-diketo-L-gulonate-binding periplasmic protein YiaO</fullName>
    </recommendedName>
</protein>
<evidence type="ECO:0000313" key="4">
    <source>
        <dbReference type="EMBL" id="QGP93696.1"/>
    </source>
</evidence>
<dbReference type="AlphaFoldDB" id="A0A6I5ZV82"/>
<name>A0A6I5ZV82_9FIRM</name>
<dbReference type="NCBIfam" id="TIGR00787">
    <property type="entry name" value="dctP"/>
    <property type="match status" value="1"/>
</dbReference>
<dbReference type="CDD" id="cd13603">
    <property type="entry name" value="PBP2_TRAP_Siap_TeaA_like"/>
    <property type="match status" value="1"/>
</dbReference>
<dbReference type="PIRSF" id="PIRSF006470">
    <property type="entry name" value="DctB"/>
    <property type="match status" value="1"/>
</dbReference>
<dbReference type="InterPro" id="IPR018389">
    <property type="entry name" value="DctP_fam"/>
</dbReference>
<accession>A0A6I5ZV82</accession>